<reference evidence="2 3" key="1">
    <citation type="submission" date="2012-05" db="EMBL/GenBank/DDBJ databases">
        <title>Recombination and specialization in a pathogen metapopulation.</title>
        <authorList>
            <person name="Gardiner A."/>
            <person name="Kemen E."/>
            <person name="Schultz-Larsen T."/>
            <person name="MacLean D."/>
            <person name="Van Oosterhout C."/>
            <person name="Jones J.D.G."/>
        </authorList>
    </citation>
    <scope>NUCLEOTIDE SEQUENCE [LARGE SCALE GENOMIC DNA]</scope>
    <source>
        <strain evidence="2 3">Ac Nc2</strain>
    </source>
</reference>
<keyword evidence="1" id="KW-0472">Membrane</keyword>
<name>A0A024GL30_9STRA</name>
<feature type="transmembrane region" description="Helical" evidence="1">
    <location>
        <begin position="26"/>
        <end position="45"/>
    </location>
</feature>
<evidence type="ECO:0000313" key="3">
    <source>
        <dbReference type="Proteomes" id="UP000053237"/>
    </source>
</evidence>
<dbReference type="AlphaFoldDB" id="A0A024GL30"/>
<dbReference type="InParanoid" id="A0A024GL30"/>
<dbReference type="Proteomes" id="UP000053237">
    <property type="component" value="Unassembled WGS sequence"/>
</dbReference>
<gene>
    <name evidence="2" type="ORF">BN9_084650</name>
</gene>
<accession>A0A024GL30</accession>
<evidence type="ECO:0000313" key="2">
    <source>
        <dbReference type="EMBL" id="CCI47458.1"/>
    </source>
</evidence>
<keyword evidence="1" id="KW-0812">Transmembrane</keyword>
<sequence>MENSNSSFCLLSVHSSIPQSSQTSQMIIALLFTVLLSIFATLTAIEHPNAPHVTCDLFKADYKEACSPGLVQDIYAFENCVNGHNSKNCDALITKFVICFKTTHQGSNEAHTTMIKMYLGTGFPNLASVVVRLRNVHYDASKFQHLFINDIFGQVVLYIISICL</sequence>
<dbReference type="EMBL" id="CAIX01000171">
    <property type="protein sequence ID" value="CCI47458.1"/>
    <property type="molecule type" value="Genomic_DNA"/>
</dbReference>
<evidence type="ECO:0000256" key="1">
    <source>
        <dbReference type="SAM" id="Phobius"/>
    </source>
</evidence>
<comment type="caution">
    <text evidence="2">The sequence shown here is derived from an EMBL/GenBank/DDBJ whole genome shotgun (WGS) entry which is preliminary data.</text>
</comment>
<protein>
    <submittedName>
        <fullName evidence="2">Uncharacterized protein</fullName>
    </submittedName>
</protein>
<keyword evidence="1" id="KW-1133">Transmembrane helix</keyword>
<proteinExistence type="predicted"/>
<organism evidence="2 3">
    <name type="scientific">Albugo candida</name>
    <dbReference type="NCBI Taxonomy" id="65357"/>
    <lineage>
        <taxon>Eukaryota</taxon>
        <taxon>Sar</taxon>
        <taxon>Stramenopiles</taxon>
        <taxon>Oomycota</taxon>
        <taxon>Peronosporomycetes</taxon>
        <taxon>Albuginales</taxon>
        <taxon>Albuginaceae</taxon>
        <taxon>Albugo</taxon>
    </lineage>
</organism>
<keyword evidence="3" id="KW-1185">Reference proteome</keyword>